<comment type="cofactor">
    <cofactor evidence="1">
        <name>Mg(2+)</name>
        <dbReference type="ChEBI" id="CHEBI:18420"/>
    </cofactor>
</comment>
<dbReference type="InterPro" id="IPR002054">
    <property type="entry name" value="DNA-dir_DNA_pol_X"/>
</dbReference>
<dbReference type="InterPro" id="IPR003141">
    <property type="entry name" value="Pol/His_phosphatase_N"/>
</dbReference>
<dbReference type="GO" id="GO:0008270">
    <property type="term" value="F:zinc ion binding"/>
    <property type="evidence" value="ECO:0007669"/>
    <property type="project" value="TreeGrafter"/>
</dbReference>
<dbReference type="SUPFAM" id="SSF47802">
    <property type="entry name" value="DNA polymerase beta, N-terminal domain-like"/>
    <property type="match status" value="1"/>
</dbReference>
<dbReference type="InterPro" id="IPR037160">
    <property type="entry name" value="DNA_Pol_thumb_sf"/>
</dbReference>
<dbReference type="GO" id="GO:0004527">
    <property type="term" value="F:exonuclease activity"/>
    <property type="evidence" value="ECO:0007669"/>
    <property type="project" value="UniProtKB-KW"/>
</dbReference>
<comment type="catalytic activity">
    <reaction evidence="8">
        <text>DNA(n) + a 2'-deoxyribonucleoside 5'-triphosphate = DNA(n+1) + diphosphate</text>
        <dbReference type="Rhea" id="RHEA:22508"/>
        <dbReference type="Rhea" id="RHEA-COMP:17339"/>
        <dbReference type="Rhea" id="RHEA-COMP:17340"/>
        <dbReference type="ChEBI" id="CHEBI:33019"/>
        <dbReference type="ChEBI" id="CHEBI:61560"/>
        <dbReference type="ChEBI" id="CHEBI:173112"/>
        <dbReference type="EC" id="2.7.7.7"/>
    </reaction>
</comment>
<protein>
    <recommendedName>
        <fullName evidence="2">DNA-directed DNA polymerase</fullName>
        <ecNumber evidence="2">2.7.7.7</ecNumber>
    </recommendedName>
</protein>
<dbReference type="PANTHER" id="PTHR36928:SF1">
    <property type="entry name" value="PHOSPHATASE YCDX-RELATED"/>
    <property type="match status" value="1"/>
</dbReference>
<dbReference type="Gene3D" id="3.30.210.10">
    <property type="entry name" value="DNA polymerase, thumb domain"/>
    <property type="match status" value="1"/>
</dbReference>
<dbReference type="Proteomes" id="UP000440978">
    <property type="component" value="Unassembled WGS sequence"/>
</dbReference>
<keyword evidence="6" id="KW-0235">DNA replication</keyword>
<evidence type="ECO:0000256" key="1">
    <source>
        <dbReference type="ARBA" id="ARBA00001946"/>
    </source>
</evidence>
<accession>A0A6N8CRJ6</accession>
<feature type="domain" description="Helix-hairpin-helix DNA-binding motif class 1" evidence="9">
    <location>
        <begin position="88"/>
        <end position="107"/>
    </location>
</feature>
<keyword evidence="12" id="KW-0378">Hydrolase</keyword>
<dbReference type="Gene3D" id="3.20.20.140">
    <property type="entry name" value="Metal-dependent hydrolases"/>
    <property type="match status" value="1"/>
</dbReference>
<dbReference type="Pfam" id="PF14520">
    <property type="entry name" value="HHH_5"/>
    <property type="match status" value="1"/>
</dbReference>
<keyword evidence="7" id="KW-0239">DNA-directed DNA polymerase</keyword>
<feature type="domain" description="DNA-directed DNA polymerase X" evidence="11">
    <location>
        <begin position="1"/>
        <end position="314"/>
    </location>
</feature>
<dbReference type="SMART" id="SM00481">
    <property type="entry name" value="POLIIIAc"/>
    <property type="match status" value="1"/>
</dbReference>
<evidence type="ECO:0000256" key="2">
    <source>
        <dbReference type="ARBA" id="ARBA00012417"/>
    </source>
</evidence>
<evidence type="ECO:0000256" key="4">
    <source>
        <dbReference type="ARBA" id="ARBA00022679"/>
    </source>
</evidence>
<evidence type="ECO:0000313" key="13">
    <source>
        <dbReference type="Proteomes" id="UP000440978"/>
    </source>
</evidence>
<evidence type="ECO:0000259" key="10">
    <source>
        <dbReference type="SMART" id="SM00481"/>
    </source>
</evidence>
<dbReference type="SUPFAM" id="SSF81301">
    <property type="entry name" value="Nucleotidyltransferase"/>
    <property type="match status" value="1"/>
</dbReference>
<organism evidence="12 13">
    <name type="scientific">Terrilactibacillus tamarindi</name>
    <dbReference type="NCBI Taxonomy" id="2599694"/>
    <lineage>
        <taxon>Bacteria</taxon>
        <taxon>Bacillati</taxon>
        <taxon>Bacillota</taxon>
        <taxon>Bacilli</taxon>
        <taxon>Bacillales</taxon>
        <taxon>Bacillaceae</taxon>
        <taxon>Terrilactibacillus</taxon>
    </lineage>
</organism>
<evidence type="ECO:0000256" key="6">
    <source>
        <dbReference type="ARBA" id="ARBA00022705"/>
    </source>
</evidence>
<dbReference type="NCBIfam" id="NF006375">
    <property type="entry name" value="PRK08609.1"/>
    <property type="match status" value="1"/>
</dbReference>
<evidence type="ECO:0000259" key="9">
    <source>
        <dbReference type="SMART" id="SM00278"/>
    </source>
</evidence>
<dbReference type="EMBL" id="WNHB01000008">
    <property type="protein sequence ID" value="MTT31693.1"/>
    <property type="molecule type" value="Genomic_DNA"/>
</dbReference>
<dbReference type="EC" id="2.7.7.7" evidence="2"/>
<dbReference type="InterPro" id="IPR043519">
    <property type="entry name" value="NT_sf"/>
</dbReference>
<keyword evidence="3" id="KW-0237">DNA synthesis</keyword>
<dbReference type="Gene3D" id="3.30.460.10">
    <property type="entry name" value="Beta Polymerase, domain 2"/>
    <property type="match status" value="1"/>
</dbReference>
<dbReference type="CDD" id="cd00141">
    <property type="entry name" value="NT_POLXc"/>
    <property type="match status" value="1"/>
</dbReference>
<dbReference type="SMART" id="SM00483">
    <property type="entry name" value="POLXc"/>
    <property type="match status" value="1"/>
</dbReference>
<dbReference type="Pfam" id="PF14716">
    <property type="entry name" value="HHH_8"/>
    <property type="match status" value="1"/>
</dbReference>
<dbReference type="InterPro" id="IPR029398">
    <property type="entry name" value="PolB_thumb"/>
</dbReference>
<evidence type="ECO:0000313" key="12">
    <source>
        <dbReference type="EMBL" id="MTT31693.1"/>
    </source>
</evidence>
<dbReference type="Gene3D" id="1.10.150.110">
    <property type="entry name" value="DNA polymerase beta, N-terminal domain-like"/>
    <property type="match status" value="1"/>
</dbReference>
<dbReference type="FunFam" id="3.20.20.140:FF:000047">
    <property type="entry name" value="PHP domain-containing protein"/>
    <property type="match status" value="1"/>
</dbReference>
<dbReference type="InterPro" id="IPR016195">
    <property type="entry name" value="Pol/histidinol_Pase-like"/>
</dbReference>
<evidence type="ECO:0000256" key="3">
    <source>
        <dbReference type="ARBA" id="ARBA00022634"/>
    </source>
</evidence>
<reference evidence="12 13" key="1">
    <citation type="submission" date="2019-11" db="EMBL/GenBank/DDBJ databases">
        <title>Terrilactibacillus tamarindus sp. nov. BCM23-1 isolated from bark of Tamarindus indica.</title>
        <authorList>
            <person name="Kingkaew E."/>
            <person name="Tanasupawat S."/>
        </authorList>
    </citation>
    <scope>NUCLEOTIDE SEQUENCE [LARGE SCALE GENOMIC DNA]</scope>
    <source>
        <strain evidence="12 13">BCM23-1</strain>
    </source>
</reference>
<keyword evidence="5" id="KW-0548">Nucleotidyltransferase</keyword>
<dbReference type="InterPro" id="IPR003583">
    <property type="entry name" value="Hlx-hairpin-Hlx_DNA-bd_motif"/>
</dbReference>
<dbReference type="GO" id="GO:0006281">
    <property type="term" value="P:DNA repair"/>
    <property type="evidence" value="ECO:0007669"/>
    <property type="project" value="InterPro"/>
</dbReference>
<name>A0A6N8CRJ6_9BACI</name>
<dbReference type="InterPro" id="IPR047967">
    <property type="entry name" value="PolX_PHP"/>
</dbReference>
<dbReference type="GO" id="GO:0003677">
    <property type="term" value="F:DNA binding"/>
    <property type="evidence" value="ECO:0007669"/>
    <property type="project" value="InterPro"/>
</dbReference>
<dbReference type="InterPro" id="IPR050243">
    <property type="entry name" value="PHP_phosphatase"/>
</dbReference>
<dbReference type="GO" id="GO:0005829">
    <property type="term" value="C:cytosol"/>
    <property type="evidence" value="ECO:0007669"/>
    <property type="project" value="TreeGrafter"/>
</dbReference>
<dbReference type="Gene3D" id="1.10.150.20">
    <property type="entry name" value="5' to 3' exonuclease, C-terminal subdomain"/>
    <property type="match status" value="1"/>
</dbReference>
<keyword evidence="12" id="KW-0269">Exonuclease</keyword>
<dbReference type="Pfam" id="PF02811">
    <property type="entry name" value="PHP"/>
    <property type="match status" value="1"/>
</dbReference>
<feature type="domain" description="Helix-hairpin-helix DNA-binding motif class 1" evidence="9">
    <location>
        <begin position="123"/>
        <end position="142"/>
    </location>
</feature>
<keyword evidence="4" id="KW-0808">Transferase</keyword>
<keyword evidence="12" id="KW-0540">Nuclease</keyword>
<evidence type="ECO:0000256" key="7">
    <source>
        <dbReference type="ARBA" id="ARBA00022932"/>
    </source>
</evidence>
<dbReference type="AlphaFoldDB" id="A0A6N8CRJ6"/>
<dbReference type="InterPro" id="IPR022311">
    <property type="entry name" value="PolX-like"/>
</dbReference>
<keyword evidence="13" id="KW-1185">Reference proteome</keyword>
<gene>
    <name evidence="12" type="primary">polX</name>
    <name evidence="12" type="ORF">GMB86_06660</name>
</gene>
<comment type="caution">
    <text evidence="12">The sequence shown here is derived from an EMBL/GenBank/DDBJ whole genome shotgun (WGS) entry which is preliminary data.</text>
</comment>
<dbReference type="GO" id="GO:0042578">
    <property type="term" value="F:phosphoric ester hydrolase activity"/>
    <property type="evidence" value="ECO:0007669"/>
    <property type="project" value="TreeGrafter"/>
</dbReference>
<evidence type="ECO:0000256" key="5">
    <source>
        <dbReference type="ARBA" id="ARBA00022695"/>
    </source>
</evidence>
<sequence>MHKKAIVQHLELIATYLEIKGENSFKIAAYRKAAQALENDDRSMALIDDVTKIAGIGKGTAQVILELQKTGESSLLRELQSSIPASLLQLLKLPGVGGKKIAKLYQELHVVDLESLYEACQSEQVQKLPGFGKKTEEKLMKVIEEHRVKPDRLPLAYMLSLSESIERILTTIPSILRVATAGSLRRCEEMVKDLDFVIATLDPKAVSQEILEKVAVHEVIGQGETKMTVLLTDDDHVSVDFRFVKPESFITTLHHFTGSKEHNVRMRQLAKQRNEKISEYHVEQEETGEQLTFDTEEAFFKHFNLPYIPPAMRLGNREFDLSQAFNPLQIKDVRSDLHMHTTYSDGAFTIEEMAIAAQKKGYEYICITDHSKSLRVANGLSSERLKKQRQEIDRLNEQFIPQGFKIFAGVEMDILPDGSLDYDDETLSSLDFVIAAIHSSFNQSEEQIMHRLKQAAMNPFVRLIAHPTGRIIGRRAGYPVNMEELMRLAKRTGTTLELNSNPNRLDLSSTWIRKAEEMGIKIAINTDAHSIKMLDDMSIGVATANKGFIKSSSILNTMTRAEFENFIKQGTNTIEVE</sequence>
<proteinExistence type="predicted"/>
<feature type="domain" description="Helix-hairpin-helix DNA-binding motif class 1" evidence="9">
    <location>
        <begin position="48"/>
        <end position="67"/>
    </location>
</feature>
<dbReference type="Pfam" id="PF14791">
    <property type="entry name" value="DNA_pol_B_thumb"/>
    <property type="match status" value="1"/>
</dbReference>
<dbReference type="CDD" id="cd07436">
    <property type="entry name" value="PHP_PolX"/>
    <property type="match status" value="1"/>
</dbReference>
<dbReference type="PANTHER" id="PTHR36928">
    <property type="entry name" value="PHOSPHATASE YCDX-RELATED"/>
    <property type="match status" value="1"/>
</dbReference>
<dbReference type="GO" id="GO:0003887">
    <property type="term" value="F:DNA-directed DNA polymerase activity"/>
    <property type="evidence" value="ECO:0007669"/>
    <property type="project" value="UniProtKB-KW"/>
</dbReference>
<dbReference type="PIRSF" id="PIRSF005047">
    <property type="entry name" value="UCP005047_YshC"/>
    <property type="match status" value="1"/>
</dbReference>
<dbReference type="OrthoDB" id="9808747at2"/>
<feature type="domain" description="Polymerase/histidinol phosphatase N-terminal" evidence="10">
    <location>
        <begin position="335"/>
        <end position="416"/>
    </location>
</feature>
<dbReference type="SUPFAM" id="SSF89550">
    <property type="entry name" value="PHP domain-like"/>
    <property type="match status" value="1"/>
</dbReference>
<evidence type="ECO:0000259" key="11">
    <source>
        <dbReference type="SMART" id="SM00483"/>
    </source>
</evidence>
<dbReference type="InterPro" id="IPR027421">
    <property type="entry name" value="DNA_pol_lamdba_lyase_dom_sf"/>
</dbReference>
<dbReference type="SMART" id="SM00278">
    <property type="entry name" value="HhH1"/>
    <property type="match status" value="3"/>
</dbReference>
<evidence type="ECO:0000256" key="8">
    <source>
        <dbReference type="ARBA" id="ARBA00049244"/>
    </source>
</evidence>
<dbReference type="InterPro" id="IPR010996">
    <property type="entry name" value="HHH_MUS81"/>
</dbReference>
<dbReference type="InterPro" id="IPR004013">
    <property type="entry name" value="PHP_dom"/>
</dbReference>